<evidence type="ECO:0000313" key="1">
    <source>
        <dbReference type="EMBL" id="QAS53885.1"/>
    </source>
</evidence>
<reference evidence="1 2" key="1">
    <citation type="submission" date="2018-01" db="EMBL/GenBank/DDBJ databases">
        <title>The whole genome sequencing and assembly of Halobacillus litoralis ERB031 strain.</title>
        <authorList>
            <person name="Lee S.-J."/>
            <person name="Park M.-K."/>
            <person name="Kim J.-Y."/>
            <person name="Lee Y.-J."/>
            <person name="Yi H."/>
            <person name="Bahn Y.-S."/>
            <person name="Kim J.F."/>
            <person name="Lee D.-W."/>
        </authorList>
    </citation>
    <scope>NUCLEOTIDE SEQUENCE [LARGE SCALE GENOMIC DNA]</scope>
    <source>
        <strain evidence="1 2">ERB 031</strain>
    </source>
</reference>
<dbReference type="InterPro" id="IPR010719">
    <property type="entry name" value="MnmM_MeTrfase"/>
</dbReference>
<keyword evidence="1" id="KW-0808">Transferase</keyword>
<proteinExistence type="predicted"/>
<dbReference type="Gene3D" id="3.40.50.150">
    <property type="entry name" value="Vaccinia Virus protein VP39"/>
    <property type="match status" value="1"/>
</dbReference>
<evidence type="ECO:0000313" key="2">
    <source>
        <dbReference type="Proteomes" id="UP000287756"/>
    </source>
</evidence>
<dbReference type="RefSeq" id="WP_128526157.1">
    <property type="nucleotide sequence ID" value="NZ_CANLVY010000007.1"/>
</dbReference>
<dbReference type="GO" id="GO:0008168">
    <property type="term" value="F:methyltransferase activity"/>
    <property type="evidence" value="ECO:0007669"/>
    <property type="project" value="UniProtKB-KW"/>
</dbReference>
<dbReference type="PANTHER" id="PTHR35276">
    <property type="entry name" value="S-ADENOSYL-L-METHIONINE-DEPENDENT METHYLTRANSFERASES SUPERFAMILY PROTEIN"/>
    <property type="match status" value="1"/>
</dbReference>
<dbReference type="SUPFAM" id="SSF53335">
    <property type="entry name" value="S-adenosyl-L-methionine-dependent methyltransferases"/>
    <property type="match status" value="1"/>
</dbReference>
<gene>
    <name evidence="1" type="primary">mraW</name>
    <name evidence="1" type="ORF">HLI_17540</name>
</gene>
<dbReference type="Pfam" id="PF06962">
    <property type="entry name" value="rRNA_methylase"/>
    <property type="match status" value="1"/>
</dbReference>
<sequence>MILHRIVDYSHILMKQAVKNGDIVIDGTCGNGHDTLLLAELVGGGGHVYAFDIQSEAVRKTRDRLSAEKVLDQTTVIHDSHGKVEDYIPEKHKGNVQAAIFNLGYLPGSDKSVVTTPDETIASVTNVLSSLKKGGLVVLVVYHGHPGGSEEKDALLEYVTSLNQKEYHVLNYGFINQKRTPPFILAIEKH</sequence>
<dbReference type="InterPro" id="IPR029063">
    <property type="entry name" value="SAM-dependent_MTases_sf"/>
</dbReference>
<dbReference type="GO" id="GO:0032259">
    <property type="term" value="P:methylation"/>
    <property type="evidence" value="ECO:0007669"/>
    <property type="project" value="UniProtKB-KW"/>
</dbReference>
<dbReference type="CDD" id="cd02440">
    <property type="entry name" value="AdoMet_MTases"/>
    <property type="match status" value="1"/>
</dbReference>
<dbReference type="OrthoDB" id="9792989at2"/>
<dbReference type="Proteomes" id="UP000287756">
    <property type="component" value="Chromosome"/>
</dbReference>
<dbReference type="AlphaFoldDB" id="A0A410MGU3"/>
<protein>
    <submittedName>
        <fullName evidence="1">16S rRNA (Cytosine(1402)-N(4))-methyltransferase</fullName>
    </submittedName>
</protein>
<dbReference type="PANTHER" id="PTHR35276:SF1">
    <property type="entry name" value="TRNA (MNM(5)S(2)U34)-METHYLTRANSFERASE, CHLOROPLASTIC"/>
    <property type="match status" value="1"/>
</dbReference>
<keyword evidence="1" id="KW-0489">Methyltransferase</keyword>
<dbReference type="KEGG" id="hli:HLI_17540"/>
<name>A0A410MGU3_9BACI</name>
<organism evidence="1 2">
    <name type="scientific">Halobacillus litoralis</name>
    <dbReference type="NCBI Taxonomy" id="45668"/>
    <lineage>
        <taxon>Bacteria</taxon>
        <taxon>Bacillati</taxon>
        <taxon>Bacillota</taxon>
        <taxon>Bacilli</taxon>
        <taxon>Bacillales</taxon>
        <taxon>Bacillaceae</taxon>
        <taxon>Halobacillus</taxon>
    </lineage>
</organism>
<dbReference type="EMBL" id="CP026118">
    <property type="protein sequence ID" value="QAS53885.1"/>
    <property type="molecule type" value="Genomic_DNA"/>
</dbReference>
<accession>A0A410MGU3</accession>